<gene>
    <name evidence="1" type="ORF">MENTE1834_LOCUS9536</name>
</gene>
<comment type="caution">
    <text evidence="1">The sequence shown here is derived from an EMBL/GenBank/DDBJ whole genome shotgun (WGS) entry which is preliminary data.</text>
</comment>
<dbReference type="EMBL" id="CAVMJV010000008">
    <property type="protein sequence ID" value="CAK5038127.1"/>
    <property type="molecule type" value="Genomic_DNA"/>
</dbReference>
<sequence>MWFCWKIINGNKEDIEKIGRGLNAKFDDHMSEYYVDGYCDDNKSVRKELGLYFKEGNITLNFDGNDLAEYDVSIYGLIFLKLGNFM</sequence>
<evidence type="ECO:0000313" key="1">
    <source>
        <dbReference type="EMBL" id="CAK5038127.1"/>
    </source>
</evidence>
<proteinExistence type="predicted"/>
<organism evidence="1 2">
    <name type="scientific">Meloidogyne enterolobii</name>
    <name type="common">Root-knot nematode worm</name>
    <name type="synonym">Meloidogyne mayaguensis</name>
    <dbReference type="NCBI Taxonomy" id="390850"/>
    <lineage>
        <taxon>Eukaryota</taxon>
        <taxon>Metazoa</taxon>
        <taxon>Ecdysozoa</taxon>
        <taxon>Nematoda</taxon>
        <taxon>Chromadorea</taxon>
        <taxon>Rhabditida</taxon>
        <taxon>Tylenchina</taxon>
        <taxon>Tylenchomorpha</taxon>
        <taxon>Tylenchoidea</taxon>
        <taxon>Meloidogynidae</taxon>
        <taxon>Meloidogyninae</taxon>
        <taxon>Meloidogyne</taxon>
    </lineage>
</organism>
<dbReference type="Proteomes" id="UP001497535">
    <property type="component" value="Unassembled WGS sequence"/>
</dbReference>
<evidence type="ECO:0000313" key="2">
    <source>
        <dbReference type="Proteomes" id="UP001497535"/>
    </source>
</evidence>
<accession>A0ACB0Y9R0</accession>
<protein>
    <submittedName>
        <fullName evidence="1">Uncharacterized protein</fullName>
    </submittedName>
</protein>
<keyword evidence="2" id="KW-1185">Reference proteome</keyword>
<reference evidence="1" key="1">
    <citation type="submission" date="2023-11" db="EMBL/GenBank/DDBJ databases">
        <authorList>
            <person name="Poullet M."/>
        </authorList>
    </citation>
    <scope>NUCLEOTIDE SEQUENCE</scope>
    <source>
        <strain evidence="1">E1834</strain>
    </source>
</reference>
<name>A0ACB0Y9R0_MELEN</name>